<evidence type="ECO:0000313" key="1">
    <source>
        <dbReference type="EMBL" id="RNM14816.1"/>
    </source>
</evidence>
<name>A0A3N0GRL2_9ACTN</name>
<dbReference type="PANTHER" id="PTHR40036:SF1">
    <property type="entry name" value="MACROCIN O-METHYLTRANSFERASE"/>
    <property type="match status" value="1"/>
</dbReference>
<dbReference type="GO" id="GO:0032259">
    <property type="term" value="P:methylation"/>
    <property type="evidence" value="ECO:0007669"/>
    <property type="project" value="UniProtKB-KW"/>
</dbReference>
<proteinExistence type="predicted"/>
<accession>A0A3N0GRL2</accession>
<reference evidence="1 2" key="1">
    <citation type="submission" date="2018-11" db="EMBL/GenBank/DDBJ databases">
        <authorList>
            <person name="Li F."/>
        </authorList>
    </citation>
    <scope>NUCLEOTIDE SEQUENCE [LARGE SCALE GENOMIC DNA]</scope>
    <source>
        <strain evidence="1 2">Gsoil 818</strain>
    </source>
</reference>
<dbReference type="EMBL" id="RJSF01000037">
    <property type="protein sequence ID" value="RNM14816.1"/>
    <property type="molecule type" value="Genomic_DNA"/>
</dbReference>
<sequence>MAGPKFGCARNRLGRLLAFGRVTTIDVSTDELRGLYLDLVKRSLTGALAEDNDSILGGVRTQGATTLKRRVASSVGQLASRFNFEIAYKKPYDAELRENGLDWPSRAESMIGLRRMTNIQECIAAIVADEVPGDLIETGVWRGGACIFMKANLRAWGDHTRKVWLADSFQGLPKPNATEFPADAGDRLHTQTGLAVGAEQVRRNFERYGLLDENVEFLVGWFKDTLPTAPIERLSLMRLDGDMYESTIQAIEALYPKLSPGGFCIIDDFGSHSSQAGQAVHDYRDQHGITDEIVQIDPFGAYWRKSA</sequence>
<dbReference type="InterPro" id="IPR008884">
    <property type="entry name" value="TylF_MeTrfase"/>
</dbReference>
<protein>
    <submittedName>
        <fullName evidence="1">Macrocin O-methyltransferase</fullName>
    </submittedName>
</protein>
<dbReference type="SUPFAM" id="SSF53335">
    <property type="entry name" value="S-adenosyl-L-methionine-dependent methyltransferases"/>
    <property type="match status" value="1"/>
</dbReference>
<comment type="caution">
    <text evidence="1">The sequence shown here is derived from an EMBL/GenBank/DDBJ whole genome shotgun (WGS) entry which is preliminary data.</text>
</comment>
<organism evidence="1 2">
    <name type="scientific">Nocardioides pocheonensis</name>
    <dbReference type="NCBI Taxonomy" id="661485"/>
    <lineage>
        <taxon>Bacteria</taxon>
        <taxon>Bacillati</taxon>
        <taxon>Actinomycetota</taxon>
        <taxon>Actinomycetes</taxon>
        <taxon>Propionibacteriales</taxon>
        <taxon>Nocardioidaceae</taxon>
        <taxon>Nocardioides</taxon>
    </lineage>
</organism>
<dbReference type="Pfam" id="PF05711">
    <property type="entry name" value="TylF"/>
    <property type="match status" value="1"/>
</dbReference>
<keyword evidence="1" id="KW-0808">Transferase</keyword>
<keyword evidence="2" id="KW-1185">Reference proteome</keyword>
<keyword evidence="1" id="KW-0489">Methyltransferase</keyword>
<dbReference type="Proteomes" id="UP000279994">
    <property type="component" value="Unassembled WGS sequence"/>
</dbReference>
<dbReference type="PANTHER" id="PTHR40036">
    <property type="entry name" value="MACROCIN O-METHYLTRANSFERASE"/>
    <property type="match status" value="1"/>
</dbReference>
<dbReference type="GO" id="GO:0008168">
    <property type="term" value="F:methyltransferase activity"/>
    <property type="evidence" value="ECO:0007669"/>
    <property type="project" value="UniProtKB-KW"/>
</dbReference>
<dbReference type="Gene3D" id="3.40.50.150">
    <property type="entry name" value="Vaccinia Virus protein VP39"/>
    <property type="match status" value="1"/>
</dbReference>
<dbReference type="OrthoDB" id="3826968at2"/>
<gene>
    <name evidence="1" type="ORF">EFL26_10125</name>
</gene>
<evidence type="ECO:0000313" key="2">
    <source>
        <dbReference type="Proteomes" id="UP000279994"/>
    </source>
</evidence>
<dbReference type="InterPro" id="IPR029063">
    <property type="entry name" value="SAM-dependent_MTases_sf"/>
</dbReference>
<dbReference type="AlphaFoldDB" id="A0A3N0GRL2"/>